<reference evidence="2 3" key="1">
    <citation type="submission" date="2024-06" db="EMBL/GenBank/DDBJ databases">
        <title>The Natural Products Discovery Center: Release of the First 8490 Sequenced Strains for Exploring Actinobacteria Biosynthetic Diversity.</title>
        <authorList>
            <person name="Kalkreuter E."/>
            <person name="Kautsar S.A."/>
            <person name="Yang D."/>
            <person name="Bader C.D."/>
            <person name="Teijaro C.N."/>
            <person name="Fluegel L."/>
            <person name="Davis C.M."/>
            <person name="Simpson J.R."/>
            <person name="Lauterbach L."/>
            <person name="Steele A.D."/>
            <person name="Gui C."/>
            <person name="Meng S."/>
            <person name="Li G."/>
            <person name="Viehrig K."/>
            <person name="Ye F."/>
            <person name="Su P."/>
            <person name="Kiefer A.F."/>
            <person name="Nichols A."/>
            <person name="Cepeda A.J."/>
            <person name="Yan W."/>
            <person name="Fan B."/>
            <person name="Jiang Y."/>
            <person name="Adhikari A."/>
            <person name="Zheng C.-J."/>
            <person name="Schuster L."/>
            <person name="Cowan T.M."/>
            <person name="Smanski M.J."/>
            <person name="Chevrette M.G."/>
            <person name="De Carvalho L.P.S."/>
            <person name="Shen B."/>
        </authorList>
    </citation>
    <scope>NUCLEOTIDE SEQUENCE [LARGE SCALE GENOMIC DNA]</scope>
    <source>
        <strain evidence="2 3">NPDC048117</strain>
    </source>
</reference>
<evidence type="ECO:0000313" key="2">
    <source>
        <dbReference type="EMBL" id="MEU9579501.1"/>
    </source>
</evidence>
<dbReference type="SUPFAM" id="SSF53597">
    <property type="entry name" value="Dihydrofolate reductase-like"/>
    <property type="match status" value="1"/>
</dbReference>
<name>A0ABV3ETE3_9ACTN</name>
<accession>A0ABV3ETE3</accession>
<keyword evidence="3" id="KW-1185">Reference proteome</keyword>
<proteinExistence type="predicted"/>
<comment type="caution">
    <text evidence="2">The sequence shown here is derived from an EMBL/GenBank/DDBJ whole genome shotgun (WGS) entry which is preliminary data.</text>
</comment>
<evidence type="ECO:0000313" key="3">
    <source>
        <dbReference type="Proteomes" id="UP001551584"/>
    </source>
</evidence>
<dbReference type="InterPro" id="IPR024072">
    <property type="entry name" value="DHFR-like_dom_sf"/>
</dbReference>
<gene>
    <name evidence="2" type="ORF">AB0D95_19890</name>
</gene>
<dbReference type="Pfam" id="PF01872">
    <property type="entry name" value="RibD_C"/>
    <property type="match status" value="1"/>
</dbReference>
<feature type="domain" description="Bacterial bifunctional deaminase-reductase C-terminal" evidence="1">
    <location>
        <begin position="3"/>
        <end position="180"/>
    </location>
</feature>
<dbReference type="PANTHER" id="PTHR38011">
    <property type="entry name" value="DIHYDROFOLATE REDUCTASE FAMILY PROTEIN (AFU_ORTHOLOGUE AFUA_8G06820)"/>
    <property type="match status" value="1"/>
</dbReference>
<evidence type="ECO:0000259" key="1">
    <source>
        <dbReference type="Pfam" id="PF01872"/>
    </source>
</evidence>
<sequence length="186" mass="20958">MRNVILNMSVSLDGYMEALDGDISWHLVDEEVHRQVNGFLAPAGAFLCGRRNYVMMDGFWPTADQDPDSPEPMREFAAIWRDTPKVVYSRTLDRVGRNATLVRDVVPEEVRALKERPGGPLFVGGASLAASFLRHGLIDEFHLYVHPVILGRGHRLFPELEARTDLTLADTRVFSNGVVLLHHRRA</sequence>
<dbReference type="PANTHER" id="PTHR38011:SF11">
    <property type="entry name" value="2,5-DIAMINO-6-RIBOSYLAMINO-4(3H)-PYRIMIDINONE 5'-PHOSPHATE REDUCTASE"/>
    <property type="match status" value="1"/>
</dbReference>
<dbReference type="InterPro" id="IPR002734">
    <property type="entry name" value="RibDG_C"/>
</dbReference>
<dbReference type="RefSeq" id="WP_359274447.1">
    <property type="nucleotide sequence ID" value="NZ_JBEZNA010000048.1"/>
</dbReference>
<dbReference type="EMBL" id="JBEZNA010000048">
    <property type="protein sequence ID" value="MEU9579501.1"/>
    <property type="molecule type" value="Genomic_DNA"/>
</dbReference>
<dbReference type="Gene3D" id="3.40.430.10">
    <property type="entry name" value="Dihydrofolate Reductase, subunit A"/>
    <property type="match status" value="1"/>
</dbReference>
<dbReference type="InterPro" id="IPR050765">
    <property type="entry name" value="Riboflavin_Biosynth_HTPR"/>
</dbReference>
<organism evidence="2 3">
    <name type="scientific">Streptomyces chilikensis</name>
    <dbReference type="NCBI Taxonomy" id="1194079"/>
    <lineage>
        <taxon>Bacteria</taxon>
        <taxon>Bacillati</taxon>
        <taxon>Actinomycetota</taxon>
        <taxon>Actinomycetes</taxon>
        <taxon>Kitasatosporales</taxon>
        <taxon>Streptomycetaceae</taxon>
        <taxon>Streptomyces</taxon>
    </lineage>
</organism>
<dbReference type="Proteomes" id="UP001551584">
    <property type="component" value="Unassembled WGS sequence"/>
</dbReference>
<protein>
    <submittedName>
        <fullName evidence="2">Dihydrofolate reductase family protein</fullName>
    </submittedName>
</protein>